<comment type="caution">
    <text evidence="2">The sequence shown here is derived from an EMBL/GenBank/DDBJ whole genome shotgun (WGS) entry which is preliminary data.</text>
</comment>
<dbReference type="Proteomes" id="UP000279307">
    <property type="component" value="Chromosome 3"/>
</dbReference>
<dbReference type="OrthoDB" id="2914378at2759"/>
<evidence type="ECO:0000256" key="1">
    <source>
        <dbReference type="SAM" id="MobiDB-lite"/>
    </source>
</evidence>
<dbReference type="EMBL" id="QOIP01000003">
    <property type="protein sequence ID" value="RLU24661.1"/>
    <property type="molecule type" value="Genomic_DNA"/>
</dbReference>
<feature type="compositionally biased region" description="Basic and acidic residues" evidence="1">
    <location>
        <begin position="190"/>
        <end position="205"/>
    </location>
</feature>
<proteinExistence type="predicted"/>
<name>A0A3L8DW46_OOCBI</name>
<dbReference type="AlphaFoldDB" id="A0A3L8DW46"/>
<feature type="region of interest" description="Disordered" evidence="1">
    <location>
        <begin position="227"/>
        <end position="255"/>
    </location>
</feature>
<feature type="region of interest" description="Disordered" evidence="1">
    <location>
        <begin position="636"/>
        <end position="687"/>
    </location>
</feature>
<accession>A0A3L8DW46</accession>
<evidence type="ECO:0000313" key="2">
    <source>
        <dbReference type="EMBL" id="RLU24661.1"/>
    </source>
</evidence>
<feature type="compositionally biased region" description="Polar residues" evidence="1">
    <location>
        <begin position="677"/>
        <end position="687"/>
    </location>
</feature>
<sequence length="687" mass="76047">MLDNVSRCAADSGSRLVKAKSSPNVSKPPLSSPKKQSQSNQTTNSTVAPSKPSRSPKTPTTSRISIKTSPNDMINPPRRGLDSSKSRLTAPLKIAKQSSSETRPDMKTVSPAVRSNDKKKICKSASSSPSCTILEDRALLKKGLTYTPDKTPAKPEALRRKATLDRSISLSSVSSCNQTNSAPRWIPVPSERRSAEKGKMVESPRKAPTPMNRSTSLWCVQTPRMDNANQCRRPSGASARLNSVSRPSKIPLPAARSTGLGRSLADLSQVDRVGEPLGRIISFELDLDATSERIYENCREALDRASKLASPRISTSMSSLEERAARLMAELEDDVESKEALVSVNVAPSRRTEIVYEDRETANDSKSNVTLKNFIDNKIKKSETDNEEKANKTATVNIFEDKPIKSEENVTTKESAKIYSSNQSCEKSREIADDSKRNKESSIQELRRNWERQTRGVTDQDANSKTIYTANSEKLTVNLSKAARIGNDVIDGTQETKRKQCIGKRAKDIEHLVNFFNCKNAENLTKESPRETLIKPRSVDPVDPMDPIIETPAVKKNEKNANEYSGYVSDGNCSEDSGHMSNENEVEWKDTMENQGQRGASGFKDQQYFDRIHRNDNAKIFDSTIVCRLPEPEKEVAINRDSPLMSSGASSIDSCRDDRCSENGRQVRVEQPPRSLALNTDSTQQLG</sequence>
<feature type="compositionally biased region" description="Low complexity" evidence="1">
    <location>
        <begin position="49"/>
        <end position="66"/>
    </location>
</feature>
<feature type="region of interest" description="Disordered" evidence="1">
    <location>
        <begin position="174"/>
        <end position="213"/>
    </location>
</feature>
<feature type="region of interest" description="Disordered" evidence="1">
    <location>
        <begin position="427"/>
        <end position="458"/>
    </location>
</feature>
<reference evidence="2" key="2">
    <citation type="submission" date="2018-07" db="EMBL/GenBank/DDBJ databases">
        <authorList>
            <person name="Mckenzie S.K."/>
            <person name="Kronauer D.J.C."/>
        </authorList>
    </citation>
    <scope>NUCLEOTIDE SEQUENCE</scope>
    <source>
        <strain evidence="2">Clonal line C1</strain>
    </source>
</reference>
<gene>
    <name evidence="2" type="ORF">DMN91_002750</name>
</gene>
<feature type="compositionally biased region" description="Basic and acidic residues" evidence="1">
    <location>
        <begin position="427"/>
        <end position="454"/>
    </location>
</feature>
<reference evidence="2" key="1">
    <citation type="journal article" date="2018" name="Genome Res.">
        <title>The genomic architecture and molecular evolution of ant odorant receptors.</title>
        <authorList>
            <person name="McKenzie S.K."/>
            <person name="Kronauer D.J.C."/>
        </authorList>
    </citation>
    <scope>NUCLEOTIDE SEQUENCE [LARGE SCALE GENOMIC DNA]</scope>
    <source>
        <strain evidence="2">Clonal line C1</strain>
    </source>
</reference>
<feature type="compositionally biased region" description="Basic and acidic residues" evidence="1">
    <location>
        <begin position="654"/>
        <end position="668"/>
    </location>
</feature>
<organism evidence="2">
    <name type="scientific">Ooceraea biroi</name>
    <name type="common">Clonal raider ant</name>
    <name type="synonym">Cerapachys biroi</name>
    <dbReference type="NCBI Taxonomy" id="2015173"/>
    <lineage>
        <taxon>Eukaryota</taxon>
        <taxon>Metazoa</taxon>
        <taxon>Ecdysozoa</taxon>
        <taxon>Arthropoda</taxon>
        <taxon>Hexapoda</taxon>
        <taxon>Insecta</taxon>
        <taxon>Pterygota</taxon>
        <taxon>Neoptera</taxon>
        <taxon>Endopterygota</taxon>
        <taxon>Hymenoptera</taxon>
        <taxon>Apocrita</taxon>
        <taxon>Aculeata</taxon>
        <taxon>Formicoidea</taxon>
        <taxon>Formicidae</taxon>
        <taxon>Dorylinae</taxon>
        <taxon>Ooceraea</taxon>
    </lineage>
</organism>
<feature type="region of interest" description="Disordered" evidence="1">
    <location>
        <begin position="1"/>
        <end position="115"/>
    </location>
</feature>
<feature type="compositionally biased region" description="Low complexity" evidence="1">
    <location>
        <begin position="20"/>
        <end position="41"/>
    </location>
</feature>
<protein>
    <submittedName>
        <fullName evidence="2">Uncharacterized protein</fullName>
    </submittedName>
</protein>